<evidence type="ECO:0000256" key="2">
    <source>
        <dbReference type="ARBA" id="ARBA00022737"/>
    </source>
</evidence>
<accession>A0AAD1T6G9</accession>
<dbReference type="PANTHER" id="PTHR10947:SF3">
    <property type="entry name" value="LEUCINE-RICH REPEAT-CONTAINING PROTEIN 47"/>
    <property type="match status" value="1"/>
</dbReference>
<feature type="compositionally biased region" description="Basic and acidic residues" evidence="3">
    <location>
        <begin position="256"/>
        <end position="268"/>
    </location>
</feature>
<dbReference type="GO" id="GO:0006432">
    <property type="term" value="P:phenylalanyl-tRNA aminoacylation"/>
    <property type="evidence" value="ECO:0007669"/>
    <property type="project" value="InterPro"/>
</dbReference>
<dbReference type="Pfam" id="PF12799">
    <property type="entry name" value="LRR_4"/>
    <property type="match status" value="1"/>
</dbReference>
<feature type="domain" description="B3/B4 tRNA-binding" evidence="4">
    <location>
        <begin position="320"/>
        <end position="496"/>
    </location>
</feature>
<dbReference type="Pfam" id="PF23598">
    <property type="entry name" value="LRR_14"/>
    <property type="match status" value="1"/>
</dbReference>
<dbReference type="InterPro" id="IPR055414">
    <property type="entry name" value="LRR_R13L4/SHOC2-like"/>
</dbReference>
<gene>
    <name evidence="5" type="ORF">PECUL_23A006047</name>
</gene>
<dbReference type="PANTHER" id="PTHR10947">
    <property type="entry name" value="PHENYLALANYL-TRNA SYNTHETASE BETA CHAIN AND LEUCINE-RICH REPEAT-CONTAINING PROTEIN 47"/>
    <property type="match status" value="1"/>
</dbReference>
<sequence length="569" mass="63296">MAATSEQWPEIEKAEKEKRRELVFQGPAVDDKLRACGGQLPPALFSLSLLNYLEVSGCPELRELGDGVGRLSHVQSLVLCRNKLQRIPPALGELRALRVLDVSGNELEELPAEIAQLSDLCTLNVSCNRLRELPAGLERCTKIAGLNLSKNCITEFPPGFLCSQLALLASISAADNRIQELGEEIGLLQGLKSLDLSNNQLTDIPCELADCSKLKEINFTGNKLKDKRLEKMVNGCQTKSVLDYLRVGGRGGGKGKKTENAVKEDVKDKKKKRERKPKKDNGGDEDDPDEELNKMMLKILHISENSSPLIVKASASTKDVRQYIVCCVVRGMNLKPGNALKRFLAAQTKLHDDICDKRTLATIATHDMRLVKGPLLYDARPPKDVKIVPLGRKEIFAKDLVRQLQFEAEEQRKQKKRQNVSGLHKYLHLLDGKENYPCLIDAEETVISFPPITNSDKTKIWKSTRDLFIEVTSSSSLQICKDVMEAIIIKMAELNKFTLENKEEVVCDSEPEPDVGHQVPAACQIPETETGTQLVVEQVRVTDIEGNLKVLYPSKTDLNLATSSFLVVR</sequence>
<dbReference type="GO" id="GO:0004826">
    <property type="term" value="F:phenylalanine-tRNA ligase activity"/>
    <property type="evidence" value="ECO:0007669"/>
    <property type="project" value="InterPro"/>
</dbReference>
<dbReference type="InterPro" id="IPR032675">
    <property type="entry name" value="LRR_dom_sf"/>
</dbReference>
<dbReference type="Gene3D" id="3.80.10.10">
    <property type="entry name" value="Ribonuclease Inhibitor"/>
    <property type="match status" value="1"/>
</dbReference>
<dbReference type="SMART" id="SM00369">
    <property type="entry name" value="LRR_TYP"/>
    <property type="match status" value="4"/>
</dbReference>
<dbReference type="AlphaFoldDB" id="A0AAD1T6G9"/>
<dbReference type="EMBL" id="OW240921">
    <property type="protein sequence ID" value="CAH2319768.1"/>
    <property type="molecule type" value="Genomic_DNA"/>
</dbReference>
<organism evidence="5 6">
    <name type="scientific">Pelobates cultripes</name>
    <name type="common">Western spadefoot toad</name>
    <dbReference type="NCBI Taxonomy" id="61616"/>
    <lineage>
        <taxon>Eukaryota</taxon>
        <taxon>Metazoa</taxon>
        <taxon>Chordata</taxon>
        <taxon>Craniata</taxon>
        <taxon>Vertebrata</taxon>
        <taxon>Euteleostomi</taxon>
        <taxon>Amphibia</taxon>
        <taxon>Batrachia</taxon>
        <taxon>Anura</taxon>
        <taxon>Pelobatoidea</taxon>
        <taxon>Pelobatidae</taxon>
        <taxon>Pelobates</taxon>
    </lineage>
</organism>
<reference evidence="5" key="1">
    <citation type="submission" date="2022-03" db="EMBL/GenBank/DDBJ databases">
        <authorList>
            <person name="Alioto T."/>
            <person name="Alioto T."/>
            <person name="Gomez Garrido J."/>
        </authorList>
    </citation>
    <scope>NUCLEOTIDE SEQUENCE</scope>
</reference>
<dbReference type="InterPro" id="IPR001611">
    <property type="entry name" value="Leu-rich_rpt"/>
</dbReference>
<dbReference type="PROSITE" id="PS51450">
    <property type="entry name" value="LRR"/>
    <property type="match status" value="1"/>
</dbReference>
<evidence type="ECO:0000313" key="5">
    <source>
        <dbReference type="EMBL" id="CAH2319768.1"/>
    </source>
</evidence>
<dbReference type="SUPFAM" id="SSF52058">
    <property type="entry name" value="L domain-like"/>
    <property type="match status" value="1"/>
</dbReference>
<dbReference type="InterPro" id="IPR003591">
    <property type="entry name" value="Leu-rich_rpt_typical-subtyp"/>
</dbReference>
<keyword evidence="1" id="KW-0433">Leucine-rich repeat</keyword>
<dbReference type="InterPro" id="IPR005146">
    <property type="entry name" value="B3/B4_tRNA-bd"/>
</dbReference>
<proteinExistence type="predicted"/>
<dbReference type="InterPro" id="IPR025875">
    <property type="entry name" value="Leu-rich_rpt_4"/>
</dbReference>
<keyword evidence="2" id="KW-0677">Repeat</keyword>
<dbReference type="SMART" id="SM00873">
    <property type="entry name" value="B3_4"/>
    <property type="match status" value="1"/>
</dbReference>
<protein>
    <submittedName>
        <fullName evidence="5">Leucine-rich repeat-containing 47</fullName>
    </submittedName>
</protein>
<evidence type="ECO:0000313" key="6">
    <source>
        <dbReference type="Proteomes" id="UP001295444"/>
    </source>
</evidence>
<dbReference type="GO" id="GO:0003723">
    <property type="term" value="F:RNA binding"/>
    <property type="evidence" value="ECO:0007669"/>
    <property type="project" value="InterPro"/>
</dbReference>
<feature type="region of interest" description="Disordered" evidence="3">
    <location>
        <begin position="251"/>
        <end position="290"/>
    </location>
</feature>
<keyword evidence="6" id="KW-1185">Reference proteome</keyword>
<evidence type="ECO:0000256" key="1">
    <source>
        <dbReference type="ARBA" id="ARBA00022614"/>
    </source>
</evidence>
<dbReference type="InterPro" id="IPR045060">
    <property type="entry name" value="Phe-tRNA-ligase_IIc_bsu"/>
</dbReference>
<evidence type="ECO:0000259" key="4">
    <source>
        <dbReference type="SMART" id="SM00873"/>
    </source>
</evidence>
<dbReference type="Proteomes" id="UP001295444">
    <property type="component" value="Chromosome 10"/>
</dbReference>
<evidence type="ECO:0000256" key="3">
    <source>
        <dbReference type="SAM" id="MobiDB-lite"/>
    </source>
</evidence>
<dbReference type="SMART" id="SM00364">
    <property type="entry name" value="LRR_BAC"/>
    <property type="match status" value="3"/>
</dbReference>
<name>A0AAD1T6G9_PELCU</name>
<dbReference type="Gene3D" id="3.50.40.10">
    <property type="entry name" value="Phenylalanyl-trna Synthetase, Chain B, domain 3"/>
    <property type="match status" value="1"/>
</dbReference>
<dbReference type="InterPro" id="IPR020825">
    <property type="entry name" value="Phe-tRNA_synthase-like_B3/B4"/>
</dbReference>